<dbReference type="EMBL" id="CP070499">
    <property type="protein sequence ID" value="QSB14712.1"/>
    <property type="molecule type" value="Genomic_DNA"/>
</dbReference>
<dbReference type="Gene3D" id="3.30.40.10">
    <property type="entry name" value="Zinc/RING finger domain, C3HC4 (zinc finger)"/>
    <property type="match status" value="1"/>
</dbReference>
<organism evidence="2 3">
    <name type="scientific">Natronosporangium hydrolyticum</name>
    <dbReference type="NCBI Taxonomy" id="2811111"/>
    <lineage>
        <taxon>Bacteria</taxon>
        <taxon>Bacillati</taxon>
        <taxon>Actinomycetota</taxon>
        <taxon>Actinomycetes</taxon>
        <taxon>Micromonosporales</taxon>
        <taxon>Micromonosporaceae</taxon>
        <taxon>Natronosporangium</taxon>
    </lineage>
</organism>
<reference evidence="2" key="1">
    <citation type="submission" date="2021-02" db="EMBL/GenBank/DDBJ databases">
        <title>Natrosporangium hydrolyticum gen. nov., sp. nov, a haloalkaliphilic actinobacterium from a soda solonchak soil.</title>
        <authorList>
            <person name="Sorokin D.Y."/>
            <person name="Khijniak T.V."/>
            <person name="Zakharycheva A.P."/>
            <person name="Boueva O.V."/>
            <person name="Ariskina E.V."/>
            <person name="Hahnke R.L."/>
            <person name="Bunk B."/>
            <person name="Sproer C."/>
            <person name="Schumann P."/>
            <person name="Evtushenko L.I."/>
            <person name="Kublanov I.V."/>
        </authorList>
    </citation>
    <scope>NUCLEOTIDE SEQUENCE</scope>
    <source>
        <strain evidence="2">DSM 106523</strain>
    </source>
</reference>
<evidence type="ECO:0000259" key="1">
    <source>
        <dbReference type="PROSITE" id="PS50271"/>
    </source>
</evidence>
<evidence type="ECO:0000313" key="3">
    <source>
        <dbReference type="Proteomes" id="UP000662857"/>
    </source>
</evidence>
<dbReference type="RefSeq" id="WP_239676865.1">
    <property type="nucleotide sequence ID" value="NZ_CP070499.1"/>
</dbReference>
<gene>
    <name evidence="2" type="ORF">JQS43_25195</name>
</gene>
<dbReference type="Proteomes" id="UP000662857">
    <property type="component" value="Chromosome"/>
</dbReference>
<evidence type="ECO:0000313" key="2">
    <source>
        <dbReference type="EMBL" id="QSB14712.1"/>
    </source>
</evidence>
<dbReference type="Pfam" id="PF02148">
    <property type="entry name" value="zf-UBP"/>
    <property type="match status" value="1"/>
</dbReference>
<dbReference type="InterPro" id="IPR013083">
    <property type="entry name" value="Znf_RING/FYVE/PHD"/>
</dbReference>
<accession>A0A895YEZ5</accession>
<sequence>MTGWVAAQPAGPGCAHAQSAPVIIEPAQVCAECVEQGTEWVHLRRCLSCQHIGCCDSSPQRHASRHWRRSDHPVASSAEPREGWAWCFPDELLLVPAG</sequence>
<dbReference type="KEGG" id="nhy:JQS43_25195"/>
<protein>
    <submittedName>
        <fullName evidence="2">UBP-type zinc finger domain-containing protein</fullName>
    </submittedName>
</protein>
<dbReference type="PROSITE" id="PS50271">
    <property type="entry name" value="ZF_UBP"/>
    <property type="match status" value="1"/>
</dbReference>
<dbReference type="AlphaFoldDB" id="A0A895YEZ5"/>
<proteinExistence type="predicted"/>
<keyword evidence="3" id="KW-1185">Reference proteome</keyword>
<dbReference type="SUPFAM" id="SSF57850">
    <property type="entry name" value="RING/U-box"/>
    <property type="match status" value="1"/>
</dbReference>
<dbReference type="GO" id="GO:0008270">
    <property type="term" value="F:zinc ion binding"/>
    <property type="evidence" value="ECO:0007669"/>
    <property type="project" value="InterPro"/>
</dbReference>
<name>A0A895YEZ5_9ACTN</name>
<dbReference type="InterPro" id="IPR001607">
    <property type="entry name" value="Znf_UBP"/>
</dbReference>
<feature type="domain" description="UBP-type" evidence="1">
    <location>
        <begin position="12"/>
        <end position="98"/>
    </location>
</feature>